<dbReference type="Gene3D" id="3.30.70.100">
    <property type="match status" value="1"/>
</dbReference>
<organism evidence="2 3">
    <name type="scientific">Pseudooctadecabacter jejudonensis</name>
    <dbReference type="NCBI Taxonomy" id="1391910"/>
    <lineage>
        <taxon>Bacteria</taxon>
        <taxon>Pseudomonadati</taxon>
        <taxon>Pseudomonadota</taxon>
        <taxon>Alphaproteobacteria</taxon>
        <taxon>Rhodobacterales</taxon>
        <taxon>Paracoccaceae</taxon>
        <taxon>Pseudooctadecabacter</taxon>
    </lineage>
</organism>
<evidence type="ECO:0000313" key="2">
    <source>
        <dbReference type="EMBL" id="SLN29288.1"/>
    </source>
</evidence>
<dbReference type="PROSITE" id="PS51502">
    <property type="entry name" value="S_R_A_B_BARREL"/>
    <property type="match status" value="1"/>
</dbReference>
<evidence type="ECO:0000313" key="3">
    <source>
        <dbReference type="Proteomes" id="UP000193623"/>
    </source>
</evidence>
<dbReference type="SUPFAM" id="SSF54909">
    <property type="entry name" value="Dimeric alpha+beta barrel"/>
    <property type="match status" value="1"/>
</dbReference>
<dbReference type="OrthoDB" id="9816070at2"/>
<evidence type="ECO:0000259" key="1">
    <source>
        <dbReference type="PROSITE" id="PS51502"/>
    </source>
</evidence>
<gene>
    <name evidence="2" type="ORF">PSJ8397_01268</name>
</gene>
<sequence>MILHAVYFDPCDDPEELRSIMTGLADLVGQIDGFLEFSHGPNIDAEGKSSEASYGFVCTFATARALATYAQDARHRALGARLVAMCGGAEAIKVYDIDTID</sequence>
<dbReference type="InterPro" id="IPR011008">
    <property type="entry name" value="Dimeric_a/b-barrel"/>
</dbReference>
<accession>A0A1Y5RZX1</accession>
<dbReference type="EMBL" id="FWFT01000002">
    <property type="protein sequence ID" value="SLN29288.1"/>
    <property type="molecule type" value="Genomic_DNA"/>
</dbReference>
<dbReference type="InterPro" id="IPR013097">
    <property type="entry name" value="Dabb"/>
</dbReference>
<keyword evidence="3" id="KW-1185">Reference proteome</keyword>
<dbReference type="Pfam" id="PF07876">
    <property type="entry name" value="Dabb"/>
    <property type="match status" value="1"/>
</dbReference>
<reference evidence="2 3" key="1">
    <citation type="submission" date="2017-03" db="EMBL/GenBank/DDBJ databases">
        <authorList>
            <person name="Afonso C.L."/>
            <person name="Miller P.J."/>
            <person name="Scott M.A."/>
            <person name="Spackman E."/>
            <person name="Goraichik I."/>
            <person name="Dimitrov K.M."/>
            <person name="Suarez D.L."/>
            <person name="Swayne D.E."/>
        </authorList>
    </citation>
    <scope>NUCLEOTIDE SEQUENCE [LARGE SCALE GENOMIC DNA]</scope>
    <source>
        <strain evidence="2 3">CECT 8397</strain>
    </source>
</reference>
<dbReference type="SMART" id="SM00886">
    <property type="entry name" value="Dabb"/>
    <property type="match status" value="1"/>
</dbReference>
<name>A0A1Y5RZX1_9RHOB</name>
<dbReference type="Proteomes" id="UP000193623">
    <property type="component" value="Unassembled WGS sequence"/>
</dbReference>
<dbReference type="AlphaFoldDB" id="A0A1Y5RZX1"/>
<feature type="domain" description="Stress-response A/B barrel" evidence="1">
    <location>
        <begin position="2"/>
        <end position="97"/>
    </location>
</feature>
<dbReference type="RefSeq" id="WP_085863728.1">
    <property type="nucleotide sequence ID" value="NZ_FWFT01000002.1"/>
</dbReference>
<proteinExistence type="predicted"/>
<protein>
    <submittedName>
        <fullName evidence="2">Stress responsive A/B Barrel Domain protein</fullName>
    </submittedName>
</protein>